<keyword evidence="1" id="KW-0805">Transcription regulation</keyword>
<keyword evidence="2" id="KW-0238">DNA-binding</keyword>
<dbReference type="Gene3D" id="2.60.120.10">
    <property type="entry name" value="Jelly Rolls"/>
    <property type="match status" value="1"/>
</dbReference>
<name>A0A7D6ZD79_9NOCA</name>
<dbReference type="GO" id="GO:0003677">
    <property type="term" value="F:DNA binding"/>
    <property type="evidence" value="ECO:0007669"/>
    <property type="project" value="UniProtKB-KW"/>
</dbReference>
<evidence type="ECO:0000256" key="3">
    <source>
        <dbReference type="ARBA" id="ARBA00023163"/>
    </source>
</evidence>
<accession>A0A7D6ZD79</accession>
<dbReference type="AlphaFoldDB" id="A0A7D6ZD79"/>
<dbReference type="CDD" id="cd00038">
    <property type="entry name" value="CAP_ED"/>
    <property type="match status" value="1"/>
</dbReference>
<dbReference type="KEGG" id="nhu:H0264_10915"/>
<evidence type="ECO:0000313" key="6">
    <source>
        <dbReference type="EMBL" id="QLY32688.1"/>
    </source>
</evidence>
<dbReference type="EMBL" id="CP059399">
    <property type="protein sequence ID" value="QLY32688.1"/>
    <property type="molecule type" value="Genomic_DNA"/>
</dbReference>
<dbReference type="GO" id="GO:0006355">
    <property type="term" value="P:regulation of DNA-templated transcription"/>
    <property type="evidence" value="ECO:0007669"/>
    <property type="project" value="InterPro"/>
</dbReference>
<evidence type="ECO:0000259" key="4">
    <source>
        <dbReference type="PROSITE" id="PS50042"/>
    </source>
</evidence>
<dbReference type="InterPro" id="IPR014710">
    <property type="entry name" value="RmlC-like_jellyroll"/>
</dbReference>
<dbReference type="Pfam" id="PF13545">
    <property type="entry name" value="HTH_Crp_2"/>
    <property type="match status" value="1"/>
</dbReference>
<dbReference type="SUPFAM" id="SSF46785">
    <property type="entry name" value="Winged helix' DNA-binding domain"/>
    <property type="match status" value="1"/>
</dbReference>
<organism evidence="6 7">
    <name type="scientific">Nocardia huaxiensis</name>
    <dbReference type="NCBI Taxonomy" id="2755382"/>
    <lineage>
        <taxon>Bacteria</taxon>
        <taxon>Bacillati</taxon>
        <taxon>Actinomycetota</taxon>
        <taxon>Actinomycetes</taxon>
        <taxon>Mycobacteriales</taxon>
        <taxon>Nocardiaceae</taxon>
        <taxon>Nocardia</taxon>
    </lineage>
</organism>
<dbReference type="InterPro" id="IPR036390">
    <property type="entry name" value="WH_DNA-bd_sf"/>
</dbReference>
<dbReference type="InterPro" id="IPR036388">
    <property type="entry name" value="WH-like_DNA-bd_sf"/>
</dbReference>
<protein>
    <submittedName>
        <fullName evidence="6">Crp/Fnr family transcriptional regulator</fullName>
    </submittedName>
</protein>
<gene>
    <name evidence="6" type="ORF">H0264_10915</name>
</gene>
<reference evidence="6 7" key="1">
    <citation type="submission" date="2020-07" db="EMBL/GenBank/DDBJ databases">
        <authorList>
            <person name="Zhuang K."/>
            <person name="Ran Y."/>
        </authorList>
    </citation>
    <scope>NUCLEOTIDE SEQUENCE [LARGE SCALE GENOMIC DNA]</scope>
    <source>
        <strain evidence="6 7">WCH-YHL-001</strain>
    </source>
</reference>
<dbReference type="InterPro" id="IPR018490">
    <property type="entry name" value="cNMP-bd_dom_sf"/>
</dbReference>
<dbReference type="SUPFAM" id="SSF51206">
    <property type="entry name" value="cAMP-binding domain-like"/>
    <property type="match status" value="1"/>
</dbReference>
<keyword evidence="7" id="KW-1185">Reference proteome</keyword>
<keyword evidence="3" id="KW-0804">Transcription</keyword>
<evidence type="ECO:0000256" key="1">
    <source>
        <dbReference type="ARBA" id="ARBA00023015"/>
    </source>
</evidence>
<dbReference type="Proteomes" id="UP000515512">
    <property type="component" value="Chromosome"/>
</dbReference>
<dbReference type="RefSeq" id="WP_181583853.1">
    <property type="nucleotide sequence ID" value="NZ_CP059399.1"/>
</dbReference>
<evidence type="ECO:0000259" key="5">
    <source>
        <dbReference type="PROSITE" id="PS51063"/>
    </source>
</evidence>
<dbReference type="Gene3D" id="1.10.10.10">
    <property type="entry name" value="Winged helix-like DNA-binding domain superfamily/Winged helix DNA-binding domain"/>
    <property type="match status" value="1"/>
</dbReference>
<dbReference type="InterPro" id="IPR012318">
    <property type="entry name" value="HTH_CRP"/>
</dbReference>
<dbReference type="InterPro" id="IPR000595">
    <property type="entry name" value="cNMP-bd_dom"/>
</dbReference>
<dbReference type="PROSITE" id="PS51063">
    <property type="entry name" value="HTH_CRP_2"/>
    <property type="match status" value="1"/>
</dbReference>
<sequence length="240" mass="26581">MVVHLEDWPWPERTFMARLSPPSRNALLTLGTQVFYPPGRAVMQQGAYGTTTYLLRSKDIGRTACAKITTADDKLLGIRVSGDVVGYLGALDPTARRSSTDTTCTATIVHHIPGEVFENFLNLHADAWQALCRTIADRLAWSEARRLDFGDRPVPVRLARLLAELGEAYGRFTTEAGTAPPEIEITVRLSYEELGDLIGAGVDAVGLAMRELRTARLAELRTRRLIVRNMEGLRKFADLT</sequence>
<dbReference type="PROSITE" id="PS50042">
    <property type="entry name" value="CNMP_BINDING_3"/>
    <property type="match status" value="1"/>
</dbReference>
<dbReference type="SMART" id="SM00100">
    <property type="entry name" value="cNMP"/>
    <property type="match status" value="1"/>
</dbReference>
<feature type="domain" description="HTH crp-type" evidence="5">
    <location>
        <begin position="152"/>
        <end position="231"/>
    </location>
</feature>
<evidence type="ECO:0000313" key="7">
    <source>
        <dbReference type="Proteomes" id="UP000515512"/>
    </source>
</evidence>
<feature type="domain" description="Cyclic nucleotide-binding" evidence="4">
    <location>
        <begin position="15"/>
        <end position="121"/>
    </location>
</feature>
<proteinExistence type="predicted"/>
<evidence type="ECO:0000256" key="2">
    <source>
        <dbReference type="ARBA" id="ARBA00023125"/>
    </source>
</evidence>